<dbReference type="PANTHER" id="PTHR39142">
    <property type="entry name" value="MID1P"/>
    <property type="match status" value="1"/>
</dbReference>
<sequence length="528" mass="58249">MQKYKIYNSITFLLKFTIWLISITRIQAQQTLQLFGTYDGSINSTTSYVTFIYNPSAISDKTGGLSKVFAMAKRQATRATTTIASKLPGSTSSLTSGKTNQPTQPPMIGMPRKIYISVSICRVPRESADYMPRVFVATDPSQSLPKPNTVNTQEIFLKNGFANYTITIPYTYIGILYPNKTGLTGDYYYSIGASILGYRHPLPTSDIHLIREDTDSTSALFRLNQYFDMGVITAYIAEKSFVTRLSHSACAFNMSTSTNLIIKYDYTTRGSTDPSNAINVSTVFISKLNNGTDYIASIVTNNSNTLQLSSNTLSLKTLSQINCRLISDLSFCDKVAYSVPANPSLNTTEIANIYDDLANTSYQNFSLALAQYSCDTAKYSLVRNCDDCRVAYKNWICAVSIPRCGTTDSNIIQRQENQSRIPAIDGALNPGAYGEIPPCINLCYNVTQSCPPTLQFTCPPNGTLNSLLSQSYGMVPPGFNISNGIPCNPMGGDWVISMAIRKDDRSLRYWTLGLAYIIFGFILFGSIN</sequence>
<keyword evidence="1" id="KW-0472">Membrane</keyword>
<evidence type="ECO:0000313" key="3">
    <source>
        <dbReference type="Proteomes" id="UP000789901"/>
    </source>
</evidence>
<dbReference type="InterPro" id="IPR024338">
    <property type="entry name" value="MID1/Yam8"/>
</dbReference>
<keyword evidence="3" id="KW-1185">Reference proteome</keyword>
<accession>A0ABN7UV50</accession>
<evidence type="ECO:0000313" key="2">
    <source>
        <dbReference type="EMBL" id="CAG8682304.1"/>
    </source>
</evidence>
<dbReference type="Proteomes" id="UP000789901">
    <property type="component" value="Unassembled WGS sequence"/>
</dbReference>
<keyword evidence="1" id="KW-1133">Transmembrane helix</keyword>
<evidence type="ECO:0000256" key="1">
    <source>
        <dbReference type="SAM" id="Phobius"/>
    </source>
</evidence>
<protein>
    <submittedName>
        <fullName evidence="2">18779_t:CDS:1</fullName>
    </submittedName>
</protein>
<reference evidence="2 3" key="1">
    <citation type="submission" date="2021-06" db="EMBL/GenBank/DDBJ databases">
        <authorList>
            <person name="Kallberg Y."/>
            <person name="Tangrot J."/>
            <person name="Rosling A."/>
        </authorList>
    </citation>
    <scope>NUCLEOTIDE SEQUENCE [LARGE SCALE GENOMIC DNA]</scope>
    <source>
        <strain evidence="2 3">120-4 pot B 10/14</strain>
    </source>
</reference>
<feature type="transmembrane region" description="Helical" evidence="1">
    <location>
        <begin position="507"/>
        <end position="527"/>
    </location>
</feature>
<dbReference type="EMBL" id="CAJVQB010006346">
    <property type="protein sequence ID" value="CAG8682304.1"/>
    <property type="molecule type" value="Genomic_DNA"/>
</dbReference>
<name>A0ABN7UV50_GIGMA</name>
<keyword evidence="1" id="KW-0812">Transmembrane</keyword>
<proteinExistence type="predicted"/>
<dbReference type="PANTHER" id="PTHR39142:SF1">
    <property type="entry name" value="AEL197CP"/>
    <property type="match status" value="1"/>
</dbReference>
<dbReference type="Pfam" id="PF12929">
    <property type="entry name" value="Mid1"/>
    <property type="match status" value="1"/>
</dbReference>
<organism evidence="2 3">
    <name type="scientific">Gigaspora margarita</name>
    <dbReference type="NCBI Taxonomy" id="4874"/>
    <lineage>
        <taxon>Eukaryota</taxon>
        <taxon>Fungi</taxon>
        <taxon>Fungi incertae sedis</taxon>
        <taxon>Mucoromycota</taxon>
        <taxon>Glomeromycotina</taxon>
        <taxon>Glomeromycetes</taxon>
        <taxon>Diversisporales</taxon>
        <taxon>Gigasporaceae</taxon>
        <taxon>Gigaspora</taxon>
    </lineage>
</organism>
<comment type="caution">
    <text evidence="2">The sequence shown here is derived from an EMBL/GenBank/DDBJ whole genome shotgun (WGS) entry which is preliminary data.</text>
</comment>
<gene>
    <name evidence="2" type="ORF">GMARGA_LOCUS11034</name>
</gene>